<protein>
    <submittedName>
        <fullName evidence="1">Uncharacterized protein</fullName>
    </submittedName>
</protein>
<dbReference type="Proteomes" id="UP001218218">
    <property type="component" value="Unassembled WGS sequence"/>
</dbReference>
<organism evidence="1 2">
    <name type="scientific">Mycena albidolilacea</name>
    <dbReference type="NCBI Taxonomy" id="1033008"/>
    <lineage>
        <taxon>Eukaryota</taxon>
        <taxon>Fungi</taxon>
        <taxon>Dikarya</taxon>
        <taxon>Basidiomycota</taxon>
        <taxon>Agaricomycotina</taxon>
        <taxon>Agaricomycetes</taxon>
        <taxon>Agaricomycetidae</taxon>
        <taxon>Agaricales</taxon>
        <taxon>Marasmiineae</taxon>
        <taxon>Mycenaceae</taxon>
        <taxon>Mycena</taxon>
    </lineage>
</organism>
<proteinExistence type="predicted"/>
<dbReference type="AlphaFoldDB" id="A0AAD7ES39"/>
<dbReference type="EMBL" id="JARIHO010000019">
    <property type="protein sequence ID" value="KAJ7347366.1"/>
    <property type="molecule type" value="Genomic_DNA"/>
</dbReference>
<evidence type="ECO:0000313" key="1">
    <source>
        <dbReference type="EMBL" id="KAJ7347366.1"/>
    </source>
</evidence>
<evidence type="ECO:0000313" key="2">
    <source>
        <dbReference type="Proteomes" id="UP001218218"/>
    </source>
</evidence>
<keyword evidence="2" id="KW-1185">Reference proteome</keyword>
<accession>A0AAD7ES39</accession>
<gene>
    <name evidence="1" type="ORF">DFH08DRAFT_809121</name>
</gene>
<reference evidence="1" key="1">
    <citation type="submission" date="2023-03" db="EMBL/GenBank/DDBJ databases">
        <title>Massive genome expansion in bonnet fungi (Mycena s.s.) driven by repeated elements and novel gene families across ecological guilds.</title>
        <authorList>
            <consortium name="Lawrence Berkeley National Laboratory"/>
            <person name="Harder C.B."/>
            <person name="Miyauchi S."/>
            <person name="Viragh M."/>
            <person name="Kuo A."/>
            <person name="Thoen E."/>
            <person name="Andreopoulos B."/>
            <person name="Lu D."/>
            <person name="Skrede I."/>
            <person name="Drula E."/>
            <person name="Henrissat B."/>
            <person name="Morin E."/>
            <person name="Kohler A."/>
            <person name="Barry K."/>
            <person name="LaButti K."/>
            <person name="Morin E."/>
            <person name="Salamov A."/>
            <person name="Lipzen A."/>
            <person name="Mereny Z."/>
            <person name="Hegedus B."/>
            <person name="Baldrian P."/>
            <person name="Stursova M."/>
            <person name="Weitz H."/>
            <person name="Taylor A."/>
            <person name="Grigoriev I.V."/>
            <person name="Nagy L.G."/>
            <person name="Martin F."/>
            <person name="Kauserud H."/>
        </authorList>
    </citation>
    <scope>NUCLEOTIDE SEQUENCE</scope>
    <source>
        <strain evidence="1">CBHHK002</strain>
    </source>
</reference>
<sequence length="277" mass="30145">MAGLTEVMQAGMNYLCIQGISLGSIGVDIALPPAHGKRKILDLKRQKPLGRFSVLCAKRLTLLDRKSPHCCPGYVREDITLATTTHDGTVIAHNTPSPLEICSICHEVVKHHGKFRCICASSLVASGARGYHTIKCQMCKTWSYSACVGNPEWFISSVSFLAPRTYTCKQPQEGTQVFFWDCIAQVVNATVKSVVTASDMGLVGSTTCIDYIGEATSGVTNEIHENSKNKPGSNGGLSSIARCVMVGLEHLFRVAGCQIPEFWFNPVKIINRYSSKS</sequence>
<dbReference type="InterPro" id="IPR013083">
    <property type="entry name" value="Znf_RING/FYVE/PHD"/>
</dbReference>
<comment type="caution">
    <text evidence="1">The sequence shown here is derived from an EMBL/GenBank/DDBJ whole genome shotgun (WGS) entry which is preliminary data.</text>
</comment>
<dbReference type="Gene3D" id="3.30.40.10">
    <property type="entry name" value="Zinc/RING finger domain, C3HC4 (zinc finger)"/>
    <property type="match status" value="1"/>
</dbReference>
<name>A0AAD7ES39_9AGAR</name>